<dbReference type="NCBIfam" id="TIGR01383">
    <property type="entry name" value="not_thiJ"/>
    <property type="match status" value="1"/>
</dbReference>
<dbReference type="InterPro" id="IPR029062">
    <property type="entry name" value="Class_I_gatase-like"/>
</dbReference>
<gene>
    <name evidence="2" type="ORF">JMJ54_05720</name>
</gene>
<dbReference type="SUPFAM" id="SSF52317">
    <property type="entry name" value="Class I glutamine amidotransferase-like"/>
    <property type="match status" value="1"/>
</dbReference>
<reference evidence="2 3" key="1">
    <citation type="submission" date="2021-01" db="EMBL/GenBank/DDBJ databases">
        <title>Draft Genome Sequence and Polyhydroxyalkanoate Biosynthetic Potential of Jeongeupia naejangsanensis Type Strain DSM 24253.</title>
        <authorList>
            <person name="Turrini P."/>
            <person name="Artuso I."/>
            <person name="Lugli G.A."/>
            <person name="Frangipani E."/>
            <person name="Ventura M."/>
            <person name="Visca P."/>
        </authorList>
    </citation>
    <scope>NUCLEOTIDE SEQUENCE [LARGE SCALE GENOMIC DNA]</scope>
    <source>
        <strain evidence="2 3">DSM 24253</strain>
    </source>
</reference>
<proteinExistence type="predicted"/>
<protein>
    <submittedName>
        <fullName evidence="2">DJ-1/PfpI family protein</fullName>
    </submittedName>
</protein>
<dbReference type="RefSeq" id="WP_203536992.1">
    <property type="nucleotide sequence ID" value="NZ_JAESND010000002.1"/>
</dbReference>
<dbReference type="PANTHER" id="PTHR48094">
    <property type="entry name" value="PROTEIN/NUCLEIC ACID DEGLYCASE DJ-1-RELATED"/>
    <property type="match status" value="1"/>
</dbReference>
<dbReference type="InterPro" id="IPR006287">
    <property type="entry name" value="DJ-1"/>
</dbReference>
<evidence type="ECO:0000313" key="2">
    <source>
        <dbReference type="EMBL" id="MBM3115318.1"/>
    </source>
</evidence>
<name>A0ABS2BI77_9NEIS</name>
<evidence type="ECO:0000313" key="3">
    <source>
        <dbReference type="Proteomes" id="UP000809431"/>
    </source>
</evidence>
<dbReference type="Proteomes" id="UP000809431">
    <property type="component" value="Unassembled WGS sequence"/>
</dbReference>
<organism evidence="2 3">
    <name type="scientific">Jeongeupia naejangsanensis</name>
    <dbReference type="NCBI Taxonomy" id="613195"/>
    <lineage>
        <taxon>Bacteria</taxon>
        <taxon>Pseudomonadati</taxon>
        <taxon>Pseudomonadota</taxon>
        <taxon>Betaproteobacteria</taxon>
        <taxon>Neisseriales</taxon>
        <taxon>Chitinibacteraceae</taxon>
        <taxon>Jeongeupia</taxon>
    </lineage>
</organism>
<dbReference type="InterPro" id="IPR002818">
    <property type="entry name" value="DJ-1/PfpI"/>
</dbReference>
<feature type="domain" description="DJ-1/PfpI" evidence="1">
    <location>
        <begin position="4"/>
        <end position="166"/>
    </location>
</feature>
<dbReference type="InterPro" id="IPR050325">
    <property type="entry name" value="Prot/Nucl_acid_deglycase"/>
</dbReference>
<comment type="caution">
    <text evidence="2">The sequence shown here is derived from an EMBL/GenBank/DDBJ whole genome shotgun (WGS) entry which is preliminary data.</text>
</comment>
<dbReference type="EMBL" id="JAESND010000002">
    <property type="protein sequence ID" value="MBM3115318.1"/>
    <property type="molecule type" value="Genomic_DNA"/>
</dbReference>
<keyword evidence="3" id="KW-1185">Reference proteome</keyword>
<accession>A0ABS2BI77</accession>
<evidence type="ECO:0000259" key="1">
    <source>
        <dbReference type="Pfam" id="PF01965"/>
    </source>
</evidence>
<dbReference type="CDD" id="cd03135">
    <property type="entry name" value="GATase1_DJ-1"/>
    <property type="match status" value="1"/>
</dbReference>
<dbReference type="Pfam" id="PF01965">
    <property type="entry name" value="DJ-1_PfpI"/>
    <property type="match status" value="1"/>
</dbReference>
<sequence>MATAHVYLAPGFEEVEFVSIVDVLRRGGVFVSTIALDETLAVEGAHGIVIQADLPFSAVDGELADAVILPGGGPGTQALAASTALAERLRAHLVGGHRVAAVCAAPTVLARAGILDGKAATCYPGCEPVLTEHGATLSHYPVVTDGLVTTSRAAGTSGVFALELLRLLVDDAKAREIGRAMCYL</sequence>
<dbReference type="PANTHER" id="PTHR48094:SF12">
    <property type="entry name" value="PARKINSON DISEASE PROTEIN 7 HOMOLOG"/>
    <property type="match status" value="1"/>
</dbReference>
<dbReference type="Gene3D" id="3.40.50.880">
    <property type="match status" value="1"/>
</dbReference>